<name>A0A916ZNP2_9FLAO</name>
<evidence type="ECO:0000256" key="8">
    <source>
        <dbReference type="RuleBase" id="RU364069"/>
    </source>
</evidence>
<dbReference type="SUPFAM" id="SSF51182">
    <property type="entry name" value="RmlC-like cupins"/>
    <property type="match status" value="1"/>
</dbReference>
<evidence type="ECO:0000256" key="2">
    <source>
        <dbReference type="ARBA" id="ARBA00001997"/>
    </source>
</evidence>
<evidence type="ECO:0000313" key="9">
    <source>
        <dbReference type="EMBL" id="GGE06485.1"/>
    </source>
</evidence>
<dbReference type="Proteomes" id="UP000599688">
    <property type="component" value="Unassembled WGS sequence"/>
</dbReference>
<dbReference type="GO" id="GO:0019305">
    <property type="term" value="P:dTDP-rhamnose biosynthetic process"/>
    <property type="evidence" value="ECO:0007669"/>
    <property type="project" value="UniProtKB-UniRule"/>
</dbReference>
<evidence type="ECO:0000256" key="1">
    <source>
        <dbReference type="ARBA" id="ARBA00001298"/>
    </source>
</evidence>
<feature type="site" description="Participates in a stacking interaction with the thymidine ring of dTDP-4-oxo-6-deoxyglucose" evidence="7">
    <location>
        <position position="138"/>
    </location>
</feature>
<evidence type="ECO:0000256" key="7">
    <source>
        <dbReference type="PIRSR" id="PIRSR600888-3"/>
    </source>
</evidence>
<feature type="active site" description="Proton donor" evidence="5">
    <location>
        <position position="132"/>
    </location>
</feature>
<organism evidence="9 10">
    <name type="scientific">Psychroflexus salis</name>
    <dbReference type="NCBI Taxonomy" id="1526574"/>
    <lineage>
        <taxon>Bacteria</taxon>
        <taxon>Pseudomonadati</taxon>
        <taxon>Bacteroidota</taxon>
        <taxon>Flavobacteriia</taxon>
        <taxon>Flavobacteriales</taxon>
        <taxon>Flavobacteriaceae</taxon>
        <taxon>Psychroflexus</taxon>
    </lineage>
</organism>
<dbReference type="Pfam" id="PF00908">
    <property type="entry name" value="dTDP_sugar_isom"/>
    <property type="match status" value="1"/>
</dbReference>
<feature type="active site" description="Proton acceptor" evidence="5">
    <location>
        <position position="62"/>
    </location>
</feature>
<proteinExistence type="inferred from homology"/>
<evidence type="ECO:0000313" key="10">
    <source>
        <dbReference type="Proteomes" id="UP000599688"/>
    </source>
</evidence>
<dbReference type="Gene3D" id="2.60.120.10">
    <property type="entry name" value="Jelly Rolls"/>
    <property type="match status" value="1"/>
</dbReference>
<reference evidence="9 10" key="1">
    <citation type="journal article" date="2014" name="Int. J. Syst. Evol. Microbiol.">
        <title>Complete genome sequence of Corynebacterium casei LMG S-19264T (=DSM 44701T), isolated from a smear-ripened cheese.</title>
        <authorList>
            <consortium name="US DOE Joint Genome Institute (JGI-PGF)"/>
            <person name="Walter F."/>
            <person name="Albersmeier A."/>
            <person name="Kalinowski J."/>
            <person name="Ruckert C."/>
        </authorList>
    </citation>
    <scope>NUCLEOTIDE SEQUENCE [LARGE SCALE GENOMIC DNA]</scope>
    <source>
        <strain evidence="9 10">CGMCC 1.12925</strain>
    </source>
</reference>
<feature type="binding site" evidence="6">
    <location>
        <position position="143"/>
    </location>
    <ligand>
        <name>substrate</name>
    </ligand>
</feature>
<protein>
    <recommendedName>
        <fullName evidence="4 8">dTDP-4-dehydrorhamnose 3,5-epimerase</fullName>
        <ecNumber evidence="3 8">5.1.3.13</ecNumber>
    </recommendedName>
    <alternativeName>
        <fullName evidence="8">Thymidine diphospho-4-keto-rhamnose 3,5-epimerase</fullName>
    </alternativeName>
</protein>
<comment type="subunit">
    <text evidence="8">Homodimer.</text>
</comment>
<dbReference type="PANTHER" id="PTHR21047">
    <property type="entry name" value="DTDP-6-DEOXY-D-GLUCOSE-3,5 EPIMERASE"/>
    <property type="match status" value="1"/>
</dbReference>
<feature type="binding site" evidence="6">
    <location>
        <position position="23"/>
    </location>
    <ligand>
        <name>substrate</name>
    </ligand>
</feature>
<feature type="binding site" evidence="6">
    <location>
        <position position="59"/>
    </location>
    <ligand>
        <name>substrate</name>
    </ligand>
</feature>
<dbReference type="InterPro" id="IPR011051">
    <property type="entry name" value="RmlC_Cupin_sf"/>
</dbReference>
<dbReference type="RefSeq" id="WP_188405181.1">
    <property type="nucleotide sequence ID" value="NZ_BMGL01000002.1"/>
</dbReference>
<keyword evidence="8" id="KW-0413">Isomerase</keyword>
<evidence type="ECO:0000256" key="4">
    <source>
        <dbReference type="ARBA" id="ARBA00019595"/>
    </source>
</evidence>
<comment type="pathway">
    <text evidence="8">Carbohydrate biosynthesis; dTDP-L-rhamnose biosynthesis.</text>
</comment>
<accession>A0A916ZNP2</accession>
<feature type="binding site" evidence="6">
    <location>
        <position position="165"/>
    </location>
    <ligand>
        <name>substrate</name>
    </ligand>
</feature>
<dbReference type="PANTHER" id="PTHR21047:SF2">
    <property type="entry name" value="THYMIDINE DIPHOSPHO-4-KETO-RHAMNOSE 3,5-EPIMERASE"/>
    <property type="match status" value="1"/>
</dbReference>
<feature type="binding site" evidence="6">
    <location>
        <position position="28"/>
    </location>
    <ligand>
        <name>substrate</name>
    </ligand>
</feature>
<sequence>MIVEKTNIKDCFLIKPKVFKDERGYFFESFHQEKFEKQTHIKTNFIQDNESMSNYGVIRGLHAQQGKFAQAKLIRVVQGKVLDVIVDARKDSPSFGEVYSSLISAYNKYQIFVPKGCLHGFSVLQDETIFTYKCDEFYLPSSEIGVYPLDEDLAIDWGLAKGEAKLSDKDVKNPKWKTFVSGIF</sequence>
<keyword evidence="10" id="KW-1185">Reference proteome</keyword>
<dbReference type="EC" id="5.1.3.13" evidence="3 8"/>
<dbReference type="GO" id="GO:0005829">
    <property type="term" value="C:cytosol"/>
    <property type="evidence" value="ECO:0007669"/>
    <property type="project" value="TreeGrafter"/>
</dbReference>
<evidence type="ECO:0000256" key="3">
    <source>
        <dbReference type="ARBA" id="ARBA00012098"/>
    </source>
</evidence>
<comment type="similarity">
    <text evidence="8">Belongs to the dTDP-4-dehydrorhamnose 3,5-epimerase family.</text>
</comment>
<dbReference type="NCBIfam" id="TIGR01221">
    <property type="entry name" value="rmlC"/>
    <property type="match status" value="1"/>
</dbReference>
<feature type="binding site" evidence="6">
    <location>
        <position position="119"/>
    </location>
    <ligand>
        <name>substrate</name>
    </ligand>
</feature>
<dbReference type="GO" id="GO:0000271">
    <property type="term" value="P:polysaccharide biosynthetic process"/>
    <property type="evidence" value="ECO:0007669"/>
    <property type="project" value="TreeGrafter"/>
</dbReference>
<dbReference type="InterPro" id="IPR014710">
    <property type="entry name" value="RmlC-like_jellyroll"/>
</dbReference>
<dbReference type="GO" id="GO:0008830">
    <property type="term" value="F:dTDP-4-dehydrorhamnose 3,5-epimerase activity"/>
    <property type="evidence" value="ECO:0007669"/>
    <property type="project" value="UniProtKB-UniRule"/>
</dbReference>
<dbReference type="EMBL" id="BMGL01000002">
    <property type="protein sequence ID" value="GGE06485.1"/>
    <property type="molecule type" value="Genomic_DNA"/>
</dbReference>
<feature type="binding site" evidence="6">
    <location>
        <begin position="47"/>
        <end position="49"/>
    </location>
    <ligand>
        <name>substrate</name>
    </ligand>
</feature>
<comment type="catalytic activity">
    <reaction evidence="1 8">
        <text>dTDP-4-dehydro-6-deoxy-alpha-D-glucose = dTDP-4-dehydro-beta-L-rhamnose</text>
        <dbReference type="Rhea" id="RHEA:16969"/>
        <dbReference type="ChEBI" id="CHEBI:57649"/>
        <dbReference type="ChEBI" id="CHEBI:62830"/>
        <dbReference type="EC" id="5.1.3.13"/>
    </reaction>
</comment>
<gene>
    <name evidence="9" type="ORF">GCM10010831_04980</name>
</gene>
<dbReference type="InterPro" id="IPR000888">
    <property type="entry name" value="RmlC-like"/>
</dbReference>
<evidence type="ECO:0000256" key="5">
    <source>
        <dbReference type="PIRSR" id="PIRSR600888-1"/>
    </source>
</evidence>
<evidence type="ECO:0000256" key="6">
    <source>
        <dbReference type="PIRSR" id="PIRSR600888-2"/>
    </source>
</evidence>
<dbReference type="AlphaFoldDB" id="A0A916ZNP2"/>
<comment type="function">
    <text evidence="2 8">Catalyzes the epimerization of the C3' and C5'positions of dTDP-6-deoxy-D-xylo-4-hexulose, forming dTDP-6-deoxy-L-lyxo-4-hexulose.</text>
</comment>
<comment type="caution">
    <text evidence="9">The sequence shown here is derived from an EMBL/GenBank/DDBJ whole genome shotgun (WGS) entry which is preliminary data.</text>
</comment>
<dbReference type="CDD" id="cd00438">
    <property type="entry name" value="cupin_RmlC"/>
    <property type="match status" value="1"/>
</dbReference>
<feature type="binding site" evidence="6">
    <location>
        <position position="72"/>
    </location>
    <ligand>
        <name>substrate</name>
    </ligand>
</feature>